<dbReference type="EMBL" id="JABANP010000609">
    <property type="protein sequence ID" value="KAF4680426.1"/>
    <property type="molecule type" value="Genomic_DNA"/>
</dbReference>
<feature type="compositionally biased region" description="Polar residues" evidence="3">
    <location>
        <begin position="814"/>
        <end position="828"/>
    </location>
</feature>
<proteinExistence type="predicted"/>
<evidence type="ECO:0000256" key="1">
    <source>
        <dbReference type="ARBA" id="ARBA00022441"/>
    </source>
</evidence>
<evidence type="ECO:0000313" key="6">
    <source>
        <dbReference type="Proteomes" id="UP000541610"/>
    </source>
</evidence>
<dbReference type="PANTHER" id="PTHR46093">
    <property type="entry name" value="ACYL-COA-BINDING DOMAIN-CONTAINING PROTEIN 5"/>
    <property type="match status" value="1"/>
</dbReference>
<dbReference type="OrthoDB" id="311195at2759"/>
<keyword evidence="2" id="KW-0677">Repeat</keyword>
<dbReference type="SUPFAM" id="SSF117281">
    <property type="entry name" value="Kelch motif"/>
    <property type="match status" value="2"/>
</dbReference>
<evidence type="ECO:0000256" key="2">
    <source>
        <dbReference type="ARBA" id="ARBA00022737"/>
    </source>
</evidence>
<protein>
    <submittedName>
        <fullName evidence="5">Uncharacterized protein</fullName>
    </submittedName>
</protein>
<accession>A0A7J6N9D7</accession>
<organism evidence="5 6">
    <name type="scientific">Perkinsus olseni</name>
    <name type="common">Perkinsus atlanticus</name>
    <dbReference type="NCBI Taxonomy" id="32597"/>
    <lineage>
        <taxon>Eukaryota</taxon>
        <taxon>Sar</taxon>
        <taxon>Alveolata</taxon>
        <taxon>Perkinsozoa</taxon>
        <taxon>Perkinsea</taxon>
        <taxon>Perkinsida</taxon>
        <taxon>Perkinsidae</taxon>
        <taxon>Perkinsus</taxon>
    </lineage>
</organism>
<dbReference type="Gene3D" id="2.120.10.80">
    <property type="entry name" value="Kelch-type beta propeller"/>
    <property type="match status" value="2"/>
</dbReference>
<feature type="signal peptide" evidence="4">
    <location>
        <begin position="1"/>
        <end position="18"/>
    </location>
</feature>
<keyword evidence="1" id="KW-0880">Kelch repeat</keyword>
<feature type="region of interest" description="Disordered" evidence="3">
    <location>
        <begin position="767"/>
        <end position="828"/>
    </location>
</feature>
<sequence>MTSRIAKAFSTVLILVLGQRGDKRPNVSGLDTLREGLEDKNLTAHLEARVLNQPVVIRPIGDPIALIAAVYNVETDNWEATKAGVTGRLAVALERGASSASSTPSIHPNVSSNATIWNNTDSGNTTINFHNSTLTTPTNATTANISTFTNISSWVAMNSSVQPLVNLTRPAANISSNSTNSSAWNASSATNSVESPTEMILPTQLPGEERANPAWLPEWRNNAHLRTIADTVQVCVSRTNTSIIFDGHILPASYITGFRDAENTYLYGSETVPLLWWVVGREYYRSLVLLHERWRDFRNETLNFPNYQAAEVEPPVLYKEMEWFAGISSNITVPVCDPVIYEVKGCFEFTHTLYSHSNLTEYAVRYHLQKWPMYLAFRASDDQLKFNLTTPPIAEDWPRVTWLLPSTPSEDPWEFRSFPQEAWRKHDPDCVGAIACDRINIAPSARFAHTAVLYKSWNFERDVKDHPTLCKSVAGAGARTCGPECIEDTSCMAPAGMEDSWTNARYFDTAQPEFWSLPYFEMDDGESFPMFDHHDIECPPYCCGERRMCLRTHDEHGKRIPFDRPYLLVFGGRTFENREYKGKSLYNHCEEILMKEPNIDEELRGCLEYQSEELWRYDFVENQWDFIKPLSSVDDSSGEEVGVPHGRYGHSAAMVILDAVVDPDNVRRQYMYIYGGMSMNCLNGLCSDMWRIEVPWAPTAWVPAISEWRSRRPSRWVRMKDCKYGGRFRHRMEAAPSGDLIFVFGGNVVGKWENSLLVEMRRHLSAEKPPSSQSIARGPSEGTLEVPDLSQFREDKPEMDTYGPQGTRDGTADLGSSNLGSVSEGSYPSQQAVERGDFAMCTVQNPADDGDDDRVALSDLIVIGGFRTYESPYPNENASLNPYPTYPYYLDDLWYYSTSGLLWREVFTAEKRPTPRVRRGAAAVTLRDQTGDAQLLMIGGRHHDELFEDMWVSKWQC</sequence>
<reference evidence="5 6" key="1">
    <citation type="submission" date="2020-04" db="EMBL/GenBank/DDBJ databases">
        <title>Perkinsus olseni comparative genomics.</title>
        <authorList>
            <person name="Bogema D.R."/>
        </authorList>
    </citation>
    <scope>NUCLEOTIDE SEQUENCE [LARGE SCALE GENOMIC DNA]</scope>
    <source>
        <strain evidence="5">00978-12</strain>
    </source>
</reference>
<dbReference type="PANTHER" id="PTHR46093:SF18">
    <property type="entry name" value="FIBRONECTIN TYPE-III DOMAIN-CONTAINING PROTEIN"/>
    <property type="match status" value="1"/>
</dbReference>
<feature type="chain" id="PRO_5029679971" evidence="4">
    <location>
        <begin position="19"/>
        <end position="957"/>
    </location>
</feature>
<name>A0A7J6N9D7_PEROL</name>
<dbReference type="Proteomes" id="UP000541610">
    <property type="component" value="Unassembled WGS sequence"/>
</dbReference>
<dbReference type="AlphaFoldDB" id="A0A7J6N9D7"/>
<evidence type="ECO:0000256" key="4">
    <source>
        <dbReference type="SAM" id="SignalP"/>
    </source>
</evidence>
<evidence type="ECO:0000256" key="3">
    <source>
        <dbReference type="SAM" id="MobiDB-lite"/>
    </source>
</evidence>
<dbReference type="InterPro" id="IPR015915">
    <property type="entry name" value="Kelch-typ_b-propeller"/>
</dbReference>
<keyword evidence="4" id="KW-0732">Signal</keyword>
<comment type="caution">
    <text evidence="5">The sequence shown here is derived from an EMBL/GenBank/DDBJ whole genome shotgun (WGS) entry which is preliminary data.</text>
</comment>
<evidence type="ECO:0000313" key="5">
    <source>
        <dbReference type="EMBL" id="KAF4680426.1"/>
    </source>
</evidence>
<gene>
    <name evidence="5" type="ORF">FOZ60_013493</name>
</gene>